<proteinExistence type="predicted"/>
<reference evidence="2 3" key="1">
    <citation type="journal article" date="2021" name="J. Hered.">
        <title>A chromosome-level genome assembly of the parasitoid wasp, Cotesia glomerata (Hymenoptera: Braconidae).</title>
        <authorList>
            <person name="Pinto B.J."/>
            <person name="Weis J.J."/>
            <person name="Gamble T."/>
            <person name="Ode P.J."/>
            <person name="Paul R."/>
            <person name="Zaspel J.M."/>
        </authorList>
    </citation>
    <scope>NUCLEOTIDE SEQUENCE [LARGE SCALE GENOMIC DNA]</scope>
    <source>
        <strain evidence="2">CgM1</strain>
    </source>
</reference>
<name>A0AAV7ISG2_COTGL</name>
<feature type="region of interest" description="Disordered" evidence="1">
    <location>
        <begin position="1021"/>
        <end position="1047"/>
    </location>
</feature>
<comment type="caution">
    <text evidence="2">The sequence shown here is derived from an EMBL/GenBank/DDBJ whole genome shotgun (WGS) entry which is preliminary data.</text>
</comment>
<evidence type="ECO:0000313" key="2">
    <source>
        <dbReference type="EMBL" id="KAH0557288.1"/>
    </source>
</evidence>
<dbReference type="AlphaFoldDB" id="A0AAV7ISG2"/>
<feature type="compositionally biased region" description="Low complexity" evidence="1">
    <location>
        <begin position="1037"/>
        <end position="1047"/>
    </location>
</feature>
<evidence type="ECO:0000313" key="3">
    <source>
        <dbReference type="Proteomes" id="UP000826195"/>
    </source>
</evidence>
<feature type="compositionally biased region" description="Polar residues" evidence="1">
    <location>
        <begin position="898"/>
        <end position="911"/>
    </location>
</feature>
<organism evidence="2 3">
    <name type="scientific">Cotesia glomerata</name>
    <name type="common">Lepidopteran parasitic wasp</name>
    <name type="synonym">Apanteles glomeratus</name>
    <dbReference type="NCBI Taxonomy" id="32391"/>
    <lineage>
        <taxon>Eukaryota</taxon>
        <taxon>Metazoa</taxon>
        <taxon>Ecdysozoa</taxon>
        <taxon>Arthropoda</taxon>
        <taxon>Hexapoda</taxon>
        <taxon>Insecta</taxon>
        <taxon>Pterygota</taxon>
        <taxon>Neoptera</taxon>
        <taxon>Endopterygota</taxon>
        <taxon>Hymenoptera</taxon>
        <taxon>Apocrita</taxon>
        <taxon>Ichneumonoidea</taxon>
        <taxon>Braconidae</taxon>
        <taxon>Microgastrinae</taxon>
        <taxon>Cotesia</taxon>
    </lineage>
</organism>
<dbReference type="SUPFAM" id="SSF48230">
    <property type="entry name" value="Chondroitin AC/alginate lyase"/>
    <property type="match status" value="1"/>
</dbReference>
<feature type="compositionally biased region" description="Basic residues" evidence="1">
    <location>
        <begin position="885"/>
        <end position="895"/>
    </location>
</feature>
<dbReference type="EMBL" id="JAHXZJ010000747">
    <property type="protein sequence ID" value="KAH0557288.1"/>
    <property type="molecule type" value="Genomic_DNA"/>
</dbReference>
<sequence length="1047" mass="117093">MTIASIVLLNCDTIDRTDRIPLIRAAMVSSYPNDLRLWTEEIAMTKAWVFMIDDDDAEGVPVSSFEAWRCDDEVFKKFCDFGAKLLVLWARSGSLKNLSIAEDIIRRSLITMRKFEYLLPNPWGENWYAFSVTLPKLLSMYIYLGDIEELKRECCRLMMKLVTKLDRSLSVNRNGMNVAYLGIPRLCATYYFEKKTFEQDTQENENPFIKLKEQFNVNLNRSPAIFDGVYGDGTCIEHKNVATFSYFVTLDGFYESVYHALGLLSNVRDIANLILSKVLHPDIPWLPFGLFGRTGDRYRGKQWWNITGTKEGIELMPFAGVAVFKTPESMISIRVQRPGFTAYETDNAAKGEFALGWIQLRRIYIKGVDYPRELKWDVLKDEPGLIIPADGQFLPLVIGKDQTTLCYQCEPNSINSFVGRLDSELLFWKNEYNFRSAYNGDCFVKEAAVVTAHGLEAYYEIENNSGKDLKFIWKDNKNNLAVNDVSVDYQGNFVPIPSGETKKFNWRMLISKGVDSKVRVEQGNMTFESGGVYTVEVLKKNEEFLVLKGDKPVLIGTNSSVPNDYVLYKNKKYRRDPKNFMYRLKLSGKTSKFSSFSKFPVLITMDVQERSVDAALNHVLRALNRVRHISSTGELNDLSHVIREFSPLLPPLPAEDPAIDLLETIIQESSSNLSARQSVESNPVSPKRSFWSKIFAKKSQDGASIASIGSGNDSSASLTALKAAEEQVAQLEASGPADLTSVSALSREINRKICVWSSGMSLRHEVGASRPGEPLNVQFHTQPEDIVGHWSLLGNLDPQEASSGLNDCLFNAIAAQTGLRPAELREVTVARMKTNIRSVARRIQDLARQESCDRIVLMVGGARYHGSTAKDAGRVLDKSQQGRGHPSHAHGHPRGHASNASATGPTASAENYSRDGWKTAFLSVDDQDDVGNRALRTEPARRAMEVLNAGGTRQVVTIDASEVPGSLPQGAHFNDGRRGAIQDIKDLVLVLQHHAGHQSDPDYDVFVHTFYPRLGINKMDISDSSDDSTVSDDEDLSWSSESSDSLD</sequence>
<dbReference type="InterPro" id="IPR008929">
    <property type="entry name" value="Chondroitin_lyas"/>
</dbReference>
<protein>
    <submittedName>
        <fullName evidence="2">Uncharacterized protein</fullName>
    </submittedName>
</protein>
<gene>
    <name evidence="2" type="ORF">KQX54_002798</name>
</gene>
<dbReference type="Gene3D" id="1.50.10.100">
    <property type="entry name" value="Chondroitin AC/alginate lyase"/>
    <property type="match status" value="1"/>
</dbReference>
<accession>A0AAV7ISG2</accession>
<feature type="region of interest" description="Disordered" evidence="1">
    <location>
        <begin position="877"/>
        <end position="911"/>
    </location>
</feature>
<keyword evidence="3" id="KW-1185">Reference proteome</keyword>
<dbReference type="Proteomes" id="UP000826195">
    <property type="component" value="Unassembled WGS sequence"/>
</dbReference>
<feature type="compositionally biased region" description="Acidic residues" evidence="1">
    <location>
        <begin position="1023"/>
        <end position="1036"/>
    </location>
</feature>
<evidence type="ECO:0000256" key="1">
    <source>
        <dbReference type="SAM" id="MobiDB-lite"/>
    </source>
</evidence>